<dbReference type="EMBL" id="PYDT01000004">
    <property type="protein sequence ID" value="THU62610.1"/>
    <property type="molecule type" value="Genomic_DNA"/>
</dbReference>
<keyword evidence="3" id="KW-1185">Reference proteome</keyword>
<evidence type="ECO:0000256" key="1">
    <source>
        <dbReference type="SAM" id="Phobius"/>
    </source>
</evidence>
<sequence length="117" mass="12346">MEAYPVPPPPPPSLLHHDDQAARGGGQAFLASNAVVLIVVPLLLLILVAVAALLLVKVCRAKARKSSNMNSCNSSFRKGSFDRMQMPVYSANGGANAIAYSPGRSTCFLPCRVPCHG</sequence>
<evidence type="ECO:0000313" key="3">
    <source>
        <dbReference type="Proteomes" id="UP000317650"/>
    </source>
</evidence>
<reference evidence="2 3" key="1">
    <citation type="journal article" date="2019" name="Nat. Plants">
        <title>Genome sequencing of Musa balbisiana reveals subgenome evolution and function divergence in polyploid bananas.</title>
        <authorList>
            <person name="Yao X."/>
        </authorList>
    </citation>
    <scope>NUCLEOTIDE SEQUENCE [LARGE SCALE GENOMIC DNA]</scope>
    <source>
        <strain evidence="3">cv. DH-PKW</strain>
        <tissue evidence="2">Leaves</tissue>
    </source>
</reference>
<accession>A0A4S8JKP5</accession>
<comment type="caution">
    <text evidence="2">The sequence shown here is derived from an EMBL/GenBank/DDBJ whole genome shotgun (WGS) entry which is preliminary data.</text>
</comment>
<keyword evidence="1" id="KW-1133">Transmembrane helix</keyword>
<keyword evidence="1" id="KW-0472">Membrane</keyword>
<dbReference type="AlphaFoldDB" id="A0A4S8JKP5"/>
<protein>
    <submittedName>
        <fullName evidence="2">Uncharacterized protein</fullName>
    </submittedName>
</protein>
<name>A0A4S8JKP5_MUSBA</name>
<proteinExistence type="predicted"/>
<dbReference type="Proteomes" id="UP000317650">
    <property type="component" value="Chromosome 1"/>
</dbReference>
<keyword evidence="1" id="KW-0812">Transmembrane</keyword>
<organism evidence="2 3">
    <name type="scientific">Musa balbisiana</name>
    <name type="common">Banana</name>
    <dbReference type="NCBI Taxonomy" id="52838"/>
    <lineage>
        <taxon>Eukaryota</taxon>
        <taxon>Viridiplantae</taxon>
        <taxon>Streptophyta</taxon>
        <taxon>Embryophyta</taxon>
        <taxon>Tracheophyta</taxon>
        <taxon>Spermatophyta</taxon>
        <taxon>Magnoliopsida</taxon>
        <taxon>Liliopsida</taxon>
        <taxon>Zingiberales</taxon>
        <taxon>Musaceae</taxon>
        <taxon>Musa</taxon>
    </lineage>
</organism>
<gene>
    <name evidence="2" type="ORF">C4D60_Mb01t06920</name>
</gene>
<evidence type="ECO:0000313" key="2">
    <source>
        <dbReference type="EMBL" id="THU62610.1"/>
    </source>
</evidence>
<feature type="transmembrane region" description="Helical" evidence="1">
    <location>
        <begin position="34"/>
        <end position="56"/>
    </location>
</feature>